<organism evidence="2 3">
    <name type="scientific">Haemaphysalis longicornis</name>
    <name type="common">Bush tick</name>
    <dbReference type="NCBI Taxonomy" id="44386"/>
    <lineage>
        <taxon>Eukaryota</taxon>
        <taxon>Metazoa</taxon>
        <taxon>Ecdysozoa</taxon>
        <taxon>Arthropoda</taxon>
        <taxon>Chelicerata</taxon>
        <taxon>Arachnida</taxon>
        <taxon>Acari</taxon>
        <taxon>Parasitiformes</taxon>
        <taxon>Ixodida</taxon>
        <taxon>Ixodoidea</taxon>
        <taxon>Ixodidae</taxon>
        <taxon>Haemaphysalinae</taxon>
        <taxon>Haemaphysalis</taxon>
    </lineage>
</organism>
<dbReference type="AlphaFoldDB" id="A0A9J6GKY1"/>
<dbReference type="GO" id="GO:0016491">
    <property type="term" value="F:oxidoreductase activity"/>
    <property type="evidence" value="ECO:0007669"/>
    <property type="project" value="TreeGrafter"/>
</dbReference>
<dbReference type="PANTHER" id="PTHR43313">
    <property type="entry name" value="SHORT-CHAIN DEHYDROGENASE/REDUCTASE FAMILY 9C"/>
    <property type="match status" value="1"/>
</dbReference>
<dbReference type="Proteomes" id="UP000821853">
    <property type="component" value="Chromosome 5"/>
</dbReference>
<dbReference type="Pfam" id="PF00106">
    <property type="entry name" value="adh_short"/>
    <property type="match status" value="1"/>
</dbReference>
<dbReference type="GO" id="GO:0008202">
    <property type="term" value="P:steroid metabolic process"/>
    <property type="evidence" value="ECO:0007669"/>
    <property type="project" value="TreeGrafter"/>
</dbReference>
<gene>
    <name evidence="2" type="ORF">HPB48_019763</name>
</gene>
<sequence>MLGILELITRIVTFLYDWLLGPNRLLFRSVRFSGGGKRVLVSGCDSGIGLRLAQRLHAAGYQVLAGCLSTDSRGARELSQLGGEHPVRVFQLDITDDQSVRQAIVQAELEEKGLWGLVNNAGVCVLGEFEWLTLEQVERTINVNLLGTLRLTKACLPFVRRSKGRVVSVSTVIAVSGMPCMAAYCASKVALESFSDCLRLELARHGAHISVVRPGDLVKHTGLMDRQDKDAKAMWEGLNEEQRAVHELYMAGFTSGWLDDSPVFAHIEHALGSARPRARYMSDKTMWALYLRILALMPVFVADRLQAVFYHVIKCLGVRHAREQQHHISKAF</sequence>
<name>A0A9J6GKY1_HAELO</name>
<evidence type="ECO:0000313" key="3">
    <source>
        <dbReference type="Proteomes" id="UP000821853"/>
    </source>
</evidence>
<reference evidence="2 3" key="1">
    <citation type="journal article" date="2020" name="Cell">
        <title>Large-Scale Comparative Analyses of Tick Genomes Elucidate Their Genetic Diversity and Vector Capacities.</title>
        <authorList>
            <consortium name="Tick Genome and Microbiome Consortium (TIGMIC)"/>
            <person name="Jia N."/>
            <person name="Wang J."/>
            <person name="Shi W."/>
            <person name="Du L."/>
            <person name="Sun Y."/>
            <person name="Zhan W."/>
            <person name="Jiang J.F."/>
            <person name="Wang Q."/>
            <person name="Zhang B."/>
            <person name="Ji P."/>
            <person name="Bell-Sakyi L."/>
            <person name="Cui X.M."/>
            <person name="Yuan T.T."/>
            <person name="Jiang B.G."/>
            <person name="Yang W.F."/>
            <person name="Lam T.T."/>
            <person name="Chang Q.C."/>
            <person name="Ding S.J."/>
            <person name="Wang X.J."/>
            <person name="Zhu J.G."/>
            <person name="Ruan X.D."/>
            <person name="Zhao L."/>
            <person name="Wei J.T."/>
            <person name="Ye R.Z."/>
            <person name="Que T.C."/>
            <person name="Du C.H."/>
            <person name="Zhou Y.H."/>
            <person name="Cheng J.X."/>
            <person name="Dai P.F."/>
            <person name="Guo W.B."/>
            <person name="Han X.H."/>
            <person name="Huang E.J."/>
            <person name="Li L.F."/>
            <person name="Wei W."/>
            <person name="Gao Y.C."/>
            <person name="Liu J.Z."/>
            <person name="Shao H.Z."/>
            <person name="Wang X."/>
            <person name="Wang C.C."/>
            <person name="Yang T.C."/>
            <person name="Huo Q.B."/>
            <person name="Li W."/>
            <person name="Chen H.Y."/>
            <person name="Chen S.E."/>
            <person name="Zhou L.G."/>
            <person name="Ni X.B."/>
            <person name="Tian J.H."/>
            <person name="Sheng Y."/>
            <person name="Liu T."/>
            <person name="Pan Y.S."/>
            <person name="Xia L.Y."/>
            <person name="Li J."/>
            <person name="Zhao F."/>
            <person name="Cao W.C."/>
        </authorList>
    </citation>
    <scope>NUCLEOTIDE SEQUENCE [LARGE SCALE GENOMIC DNA]</scope>
    <source>
        <strain evidence="2">HaeL-2018</strain>
    </source>
</reference>
<dbReference type="InterPro" id="IPR036291">
    <property type="entry name" value="NAD(P)-bd_dom_sf"/>
</dbReference>
<dbReference type="OrthoDB" id="294295at2759"/>
<proteinExistence type="inferred from homology"/>
<evidence type="ECO:0000256" key="1">
    <source>
        <dbReference type="RuleBase" id="RU000363"/>
    </source>
</evidence>
<keyword evidence="3" id="KW-1185">Reference proteome</keyword>
<comment type="similarity">
    <text evidence="1">Belongs to the short-chain dehydrogenases/reductases (SDR) family.</text>
</comment>
<evidence type="ECO:0000313" key="2">
    <source>
        <dbReference type="EMBL" id="KAH9375979.1"/>
    </source>
</evidence>
<dbReference type="OMA" id="SCCHNLK"/>
<accession>A0A9J6GKY1</accession>
<dbReference type="Gene3D" id="3.40.50.720">
    <property type="entry name" value="NAD(P)-binding Rossmann-like Domain"/>
    <property type="match status" value="1"/>
</dbReference>
<dbReference type="EMBL" id="JABSTR010000007">
    <property type="protein sequence ID" value="KAH9375979.1"/>
    <property type="molecule type" value="Genomic_DNA"/>
</dbReference>
<protein>
    <submittedName>
        <fullName evidence="2">Uncharacterized protein</fullName>
    </submittedName>
</protein>
<dbReference type="PANTHER" id="PTHR43313:SF36">
    <property type="entry name" value="D-BETA-HYDROXYBUTYRATE DEHYDROGENASE, MITOCHONDRIAL"/>
    <property type="match status" value="1"/>
</dbReference>
<dbReference type="InterPro" id="IPR002347">
    <property type="entry name" value="SDR_fam"/>
</dbReference>
<comment type="caution">
    <text evidence="2">The sequence shown here is derived from an EMBL/GenBank/DDBJ whole genome shotgun (WGS) entry which is preliminary data.</text>
</comment>
<dbReference type="PRINTS" id="PR00081">
    <property type="entry name" value="GDHRDH"/>
</dbReference>
<dbReference type="PRINTS" id="PR00080">
    <property type="entry name" value="SDRFAMILY"/>
</dbReference>
<dbReference type="VEuPathDB" id="VectorBase:HLOH_053887"/>
<dbReference type="SUPFAM" id="SSF51735">
    <property type="entry name" value="NAD(P)-binding Rossmann-fold domains"/>
    <property type="match status" value="1"/>
</dbReference>